<protein>
    <submittedName>
        <fullName evidence="4">DnaD domain protein</fullName>
    </submittedName>
</protein>
<name>A0A926DTR7_9FIRM</name>
<dbReference type="PIRSF" id="PIRSF033722">
    <property type="entry name" value="DnaD_CA_C3587_prd"/>
    <property type="match status" value="1"/>
</dbReference>
<dbReference type="InterPro" id="IPR034829">
    <property type="entry name" value="DnaD-like_sf"/>
</dbReference>
<comment type="similarity">
    <text evidence="1">Belongs to the DnaB/DnaD family.</text>
</comment>
<evidence type="ECO:0000256" key="2">
    <source>
        <dbReference type="SAM" id="MobiDB-lite"/>
    </source>
</evidence>
<reference evidence="4" key="1">
    <citation type="submission" date="2020-08" db="EMBL/GenBank/DDBJ databases">
        <title>Genome public.</title>
        <authorList>
            <person name="Liu C."/>
            <person name="Sun Q."/>
        </authorList>
    </citation>
    <scope>NUCLEOTIDE SEQUENCE</scope>
    <source>
        <strain evidence="4">NSJ-32</strain>
    </source>
</reference>
<evidence type="ECO:0000313" key="4">
    <source>
        <dbReference type="EMBL" id="MBC8543911.1"/>
    </source>
</evidence>
<dbReference type="SUPFAM" id="SSF158499">
    <property type="entry name" value="DnaD domain-like"/>
    <property type="match status" value="2"/>
</dbReference>
<dbReference type="InterPro" id="IPR006343">
    <property type="entry name" value="DnaB/C_C"/>
</dbReference>
<organism evidence="4 5">
    <name type="scientific">Bianquea renquensis</name>
    <dbReference type="NCBI Taxonomy" id="2763661"/>
    <lineage>
        <taxon>Bacteria</taxon>
        <taxon>Bacillati</taxon>
        <taxon>Bacillota</taxon>
        <taxon>Clostridia</taxon>
        <taxon>Eubacteriales</taxon>
        <taxon>Bianqueaceae</taxon>
        <taxon>Bianquea</taxon>
    </lineage>
</organism>
<feature type="region of interest" description="Disordered" evidence="2">
    <location>
        <begin position="308"/>
        <end position="339"/>
    </location>
</feature>
<comment type="caution">
    <text evidence="4">The sequence shown here is derived from an EMBL/GenBank/DDBJ whole genome shotgun (WGS) entry which is preliminary data.</text>
</comment>
<dbReference type="EMBL" id="JACRSQ010000014">
    <property type="protein sequence ID" value="MBC8543911.1"/>
    <property type="molecule type" value="Genomic_DNA"/>
</dbReference>
<dbReference type="InterPro" id="IPR017019">
    <property type="entry name" value="DNA_replication_prd_bac"/>
</dbReference>
<feature type="domain" description="DnaB/C C-terminal" evidence="3">
    <location>
        <begin position="150"/>
        <end position="218"/>
    </location>
</feature>
<dbReference type="Proteomes" id="UP000657006">
    <property type="component" value="Unassembled WGS sequence"/>
</dbReference>
<dbReference type="AlphaFoldDB" id="A0A926DTR7"/>
<sequence>MPDISFLKQNHRSCTPIPDDFILRHMPAANGAYVKVYLYIYYHFLNASQDFTTKSASQALNLIESDVLEALYYWASEGVLKLDAEDDQLTVSFPSLTSPEPNPPAPKKEEPETPPVSKVVRVEHKPSYTPEELAIYQNNPQIQRLFSMASEALGEILSFPNLSLLYSFYDYYRLPTDVIEYLVAYCVSNGNRSLRYMEKVAQDWADRGITSLEKAQEHTKRFQVYRPIMKALGITGRNPSETDIRTMDRWVEQYRLPMELILEACRRTVAKTGQASFHYAEGILADWHSKQIHTLEDVARSDEAFAQKRAATQESAGSGPARKASAKNTFHSYPQRDDWDYDGLEKMAREQLYSGERK</sequence>
<keyword evidence="5" id="KW-1185">Reference proteome</keyword>
<gene>
    <name evidence="4" type="ORF">H8730_10180</name>
</gene>
<dbReference type="InterPro" id="IPR053162">
    <property type="entry name" value="DnaD"/>
</dbReference>
<evidence type="ECO:0000256" key="1">
    <source>
        <dbReference type="ARBA" id="ARBA00093462"/>
    </source>
</evidence>
<accession>A0A926DTR7</accession>
<evidence type="ECO:0000259" key="3">
    <source>
        <dbReference type="Pfam" id="PF07261"/>
    </source>
</evidence>
<feature type="region of interest" description="Disordered" evidence="2">
    <location>
        <begin position="92"/>
        <end position="117"/>
    </location>
</feature>
<feature type="domain" description="DnaB/C C-terminal" evidence="3">
    <location>
        <begin position="235"/>
        <end position="299"/>
    </location>
</feature>
<dbReference type="PANTHER" id="PTHR37293">
    <property type="entry name" value="PHAGE REPLICATION PROTEIN-RELATED"/>
    <property type="match status" value="1"/>
</dbReference>
<dbReference type="PANTHER" id="PTHR37293:SF5">
    <property type="entry name" value="DNA REPLICATION PROTEIN"/>
    <property type="match status" value="1"/>
</dbReference>
<evidence type="ECO:0000313" key="5">
    <source>
        <dbReference type="Proteomes" id="UP000657006"/>
    </source>
</evidence>
<proteinExistence type="inferred from homology"/>
<dbReference type="Gene3D" id="1.10.10.630">
    <property type="entry name" value="DnaD domain-like"/>
    <property type="match status" value="2"/>
</dbReference>
<dbReference type="Pfam" id="PF07261">
    <property type="entry name" value="DnaB_2"/>
    <property type="match status" value="2"/>
</dbReference>
<dbReference type="RefSeq" id="WP_177714301.1">
    <property type="nucleotide sequence ID" value="NZ_JACRSQ010000014.1"/>
</dbReference>
<dbReference type="NCBIfam" id="TIGR01446">
    <property type="entry name" value="DnaD_dom"/>
    <property type="match status" value="2"/>
</dbReference>